<dbReference type="PANTHER" id="PTHR11070:SF2">
    <property type="entry name" value="ATP-DEPENDENT DNA HELICASE SRS2"/>
    <property type="match status" value="1"/>
</dbReference>
<sequence length="128" mass="14295">VNELNKEQKQAVEQIGGPILIFAGAGSGKTRVLTHKIAYLVQNVGLPPENILAVTFTNKAADEMKQRVQKLLNLDISSMSVGTFHSISARILRREIHMLGYNNDFVIYDQDDSKTLIKGVIRDMQLDE</sequence>
<keyword evidence="2" id="KW-0378">Hydrolase</keyword>
<dbReference type="GO" id="GO:0033202">
    <property type="term" value="C:DNA helicase complex"/>
    <property type="evidence" value="ECO:0007669"/>
    <property type="project" value="TreeGrafter"/>
</dbReference>
<feature type="non-terminal residue" evidence="6">
    <location>
        <position position="1"/>
    </location>
</feature>
<gene>
    <name evidence="6" type="ORF">METZ01_LOCUS495319</name>
</gene>
<dbReference type="InterPro" id="IPR027417">
    <property type="entry name" value="P-loop_NTPase"/>
</dbReference>
<dbReference type="GO" id="GO:0005524">
    <property type="term" value="F:ATP binding"/>
    <property type="evidence" value="ECO:0007669"/>
    <property type="project" value="UniProtKB-KW"/>
</dbReference>
<evidence type="ECO:0000313" key="6">
    <source>
        <dbReference type="EMBL" id="SVE42465.1"/>
    </source>
</evidence>
<dbReference type="InterPro" id="IPR014016">
    <property type="entry name" value="UvrD-like_ATP-bd"/>
</dbReference>
<evidence type="ECO:0000259" key="5">
    <source>
        <dbReference type="PROSITE" id="PS51198"/>
    </source>
</evidence>
<reference evidence="6" key="1">
    <citation type="submission" date="2018-05" db="EMBL/GenBank/DDBJ databases">
        <authorList>
            <person name="Lanie J.A."/>
            <person name="Ng W.-L."/>
            <person name="Kazmierczak K.M."/>
            <person name="Andrzejewski T.M."/>
            <person name="Davidsen T.M."/>
            <person name="Wayne K.J."/>
            <person name="Tettelin H."/>
            <person name="Glass J.I."/>
            <person name="Rusch D."/>
            <person name="Podicherti R."/>
            <person name="Tsui H.-C.T."/>
            <person name="Winkler M.E."/>
        </authorList>
    </citation>
    <scope>NUCLEOTIDE SEQUENCE</scope>
</reference>
<evidence type="ECO:0000256" key="4">
    <source>
        <dbReference type="ARBA" id="ARBA00022840"/>
    </source>
</evidence>
<dbReference type="PROSITE" id="PS51198">
    <property type="entry name" value="UVRD_HELICASE_ATP_BIND"/>
    <property type="match status" value="1"/>
</dbReference>
<keyword evidence="3" id="KW-0347">Helicase</keyword>
<organism evidence="6">
    <name type="scientific">marine metagenome</name>
    <dbReference type="NCBI Taxonomy" id="408172"/>
    <lineage>
        <taxon>unclassified sequences</taxon>
        <taxon>metagenomes</taxon>
        <taxon>ecological metagenomes</taxon>
    </lineage>
</organism>
<dbReference type="GO" id="GO:0043138">
    <property type="term" value="F:3'-5' DNA helicase activity"/>
    <property type="evidence" value="ECO:0007669"/>
    <property type="project" value="TreeGrafter"/>
</dbReference>
<evidence type="ECO:0000256" key="3">
    <source>
        <dbReference type="ARBA" id="ARBA00022806"/>
    </source>
</evidence>
<dbReference type="GO" id="GO:0000725">
    <property type="term" value="P:recombinational repair"/>
    <property type="evidence" value="ECO:0007669"/>
    <property type="project" value="TreeGrafter"/>
</dbReference>
<dbReference type="GO" id="GO:0005829">
    <property type="term" value="C:cytosol"/>
    <property type="evidence" value="ECO:0007669"/>
    <property type="project" value="TreeGrafter"/>
</dbReference>
<evidence type="ECO:0000256" key="1">
    <source>
        <dbReference type="ARBA" id="ARBA00022741"/>
    </source>
</evidence>
<dbReference type="Pfam" id="PF00580">
    <property type="entry name" value="UvrD-helicase"/>
    <property type="match status" value="1"/>
</dbReference>
<feature type="domain" description="UvrD-like helicase ATP-binding" evidence="5">
    <location>
        <begin position="2"/>
        <end position="128"/>
    </location>
</feature>
<protein>
    <recommendedName>
        <fullName evidence="5">UvrD-like helicase ATP-binding domain-containing protein</fullName>
    </recommendedName>
</protein>
<feature type="non-terminal residue" evidence="6">
    <location>
        <position position="128"/>
    </location>
</feature>
<evidence type="ECO:0000256" key="2">
    <source>
        <dbReference type="ARBA" id="ARBA00022801"/>
    </source>
</evidence>
<dbReference type="CDD" id="cd17932">
    <property type="entry name" value="DEXQc_UvrD"/>
    <property type="match status" value="1"/>
</dbReference>
<dbReference type="GO" id="GO:0016787">
    <property type="term" value="F:hydrolase activity"/>
    <property type="evidence" value="ECO:0007669"/>
    <property type="project" value="UniProtKB-KW"/>
</dbReference>
<keyword evidence="4" id="KW-0067">ATP-binding</keyword>
<dbReference type="GO" id="GO:0003677">
    <property type="term" value="F:DNA binding"/>
    <property type="evidence" value="ECO:0007669"/>
    <property type="project" value="InterPro"/>
</dbReference>
<dbReference type="InterPro" id="IPR000212">
    <property type="entry name" value="DNA_helicase_UvrD/REP"/>
</dbReference>
<dbReference type="Gene3D" id="3.40.50.300">
    <property type="entry name" value="P-loop containing nucleotide triphosphate hydrolases"/>
    <property type="match status" value="1"/>
</dbReference>
<keyword evidence="1" id="KW-0547">Nucleotide-binding</keyword>
<dbReference type="SUPFAM" id="SSF52540">
    <property type="entry name" value="P-loop containing nucleoside triphosphate hydrolases"/>
    <property type="match status" value="1"/>
</dbReference>
<name>A0A383DDY5_9ZZZZ</name>
<accession>A0A383DDY5</accession>
<dbReference type="AlphaFoldDB" id="A0A383DDY5"/>
<dbReference type="EMBL" id="UINC01216361">
    <property type="protein sequence ID" value="SVE42465.1"/>
    <property type="molecule type" value="Genomic_DNA"/>
</dbReference>
<dbReference type="PANTHER" id="PTHR11070">
    <property type="entry name" value="UVRD / RECB / PCRA DNA HELICASE FAMILY MEMBER"/>
    <property type="match status" value="1"/>
</dbReference>
<proteinExistence type="predicted"/>